<name>A0A3S9A8R4_9BACL</name>
<dbReference type="RefSeq" id="WP_126017856.1">
    <property type="nucleotide sequence ID" value="NZ_CP034437.1"/>
</dbReference>
<dbReference type="InterPro" id="IPR000182">
    <property type="entry name" value="GNAT_dom"/>
</dbReference>
<dbReference type="SUPFAM" id="SSF55729">
    <property type="entry name" value="Acyl-CoA N-acyltransferases (Nat)"/>
    <property type="match status" value="1"/>
</dbReference>
<accession>A0A3S9A8R4</accession>
<protein>
    <submittedName>
        <fullName evidence="4">GNAT family N-acetyltransferase</fullName>
    </submittedName>
</protein>
<evidence type="ECO:0000256" key="1">
    <source>
        <dbReference type="ARBA" id="ARBA00022679"/>
    </source>
</evidence>
<dbReference type="CDD" id="cd04301">
    <property type="entry name" value="NAT_SF"/>
    <property type="match status" value="1"/>
</dbReference>
<feature type="domain" description="N-acetyltransferase" evidence="3">
    <location>
        <begin position="104"/>
        <end position="254"/>
    </location>
</feature>
<dbReference type="PROSITE" id="PS51186">
    <property type="entry name" value="GNAT"/>
    <property type="match status" value="1"/>
</dbReference>
<dbReference type="PANTHER" id="PTHR43420:SF44">
    <property type="entry name" value="ACETYLTRANSFERASE YPEA"/>
    <property type="match status" value="1"/>
</dbReference>
<dbReference type="InterPro" id="IPR050680">
    <property type="entry name" value="YpeA/RimI_acetyltransf"/>
</dbReference>
<evidence type="ECO:0000259" key="3">
    <source>
        <dbReference type="PROSITE" id="PS51186"/>
    </source>
</evidence>
<evidence type="ECO:0000313" key="5">
    <source>
        <dbReference type="Proteomes" id="UP000272528"/>
    </source>
</evidence>
<reference evidence="5" key="1">
    <citation type="submission" date="2018-12" db="EMBL/GenBank/DDBJ databases">
        <title>Genome sequence of Peanibacillus sp.</title>
        <authorList>
            <person name="Subramani G."/>
            <person name="Srinivasan S."/>
            <person name="Kim M.K."/>
        </authorList>
    </citation>
    <scope>NUCLEOTIDE SEQUENCE [LARGE SCALE GENOMIC DNA]</scope>
    <source>
        <strain evidence="5">18JY67-1</strain>
    </source>
</reference>
<dbReference type="OrthoDB" id="9805924at2"/>
<keyword evidence="1 4" id="KW-0808">Transferase</keyword>
<dbReference type="GO" id="GO:0016747">
    <property type="term" value="F:acyltransferase activity, transferring groups other than amino-acyl groups"/>
    <property type="evidence" value="ECO:0007669"/>
    <property type="project" value="InterPro"/>
</dbReference>
<dbReference type="AlphaFoldDB" id="A0A3S9A8R4"/>
<evidence type="ECO:0000313" key="4">
    <source>
        <dbReference type="EMBL" id="AZN42158.1"/>
    </source>
</evidence>
<dbReference type="PANTHER" id="PTHR43420">
    <property type="entry name" value="ACETYLTRANSFERASE"/>
    <property type="match status" value="1"/>
</dbReference>
<keyword evidence="5" id="KW-1185">Reference proteome</keyword>
<evidence type="ECO:0000256" key="2">
    <source>
        <dbReference type="ARBA" id="ARBA00023315"/>
    </source>
</evidence>
<dbReference type="KEGG" id="palb:EJC50_22600"/>
<dbReference type="EMBL" id="CP034437">
    <property type="protein sequence ID" value="AZN42158.1"/>
    <property type="molecule type" value="Genomic_DNA"/>
</dbReference>
<dbReference type="InterPro" id="IPR016181">
    <property type="entry name" value="Acyl_CoA_acyltransferase"/>
</dbReference>
<dbReference type="InterPro" id="IPR056935">
    <property type="entry name" value="Rv0428c-like_C"/>
</dbReference>
<dbReference type="Proteomes" id="UP000272528">
    <property type="component" value="Chromosome"/>
</dbReference>
<proteinExistence type="predicted"/>
<dbReference type="Gene3D" id="3.40.630.30">
    <property type="match status" value="1"/>
</dbReference>
<sequence>MMMSLVETIEELTMNAWPSLQTVAYEGWQLRFGNGYTKRSNSVHAMYGSDGDEAVLAARIKACEAFYKKEGLPAIFKMTPLCPSTLDAELQKRNYAIADPSRVMLLESLEQLQVPHLSRIAVESTLSDEWLDHLCAFNEMTEADKVNCAKIIKQSKVKQAFFTLYDGDNPVACGLGALERGFLGLYDIVTNRSDRNRGYGEQLILHMLAWARDNGAMRSYLLVVGSNAPANRLYEKLNYKEIYRYGYRVQQTQA</sequence>
<keyword evidence="2" id="KW-0012">Acyltransferase</keyword>
<dbReference type="Pfam" id="PF24553">
    <property type="entry name" value="Rv0428c_C"/>
    <property type="match status" value="1"/>
</dbReference>
<organism evidence="4 5">
    <name type="scientific">Paenibacillus albus</name>
    <dbReference type="NCBI Taxonomy" id="2495582"/>
    <lineage>
        <taxon>Bacteria</taxon>
        <taxon>Bacillati</taxon>
        <taxon>Bacillota</taxon>
        <taxon>Bacilli</taxon>
        <taxon>Bacillales</taxon>
        <taxon>Paenibacillaceae</taxon>
        <taxon>Paenibacillus</taxon>
    </lineage>
</organism>
<gene>
    <name evidence="4" type="ORF">EJC50_22600</name>
</gene>